<reference evidence="1" key="1">
    <citation type="submission" date="2021-01" db="EMBL/GenBank/DDBJ databases">
        <authorList>
            <person name="Kaushik A."/>
        </authorList>
    </citation>
    <scope>NUCLEOTIDE SEQUENCE</scope>
    <source>
        <strain evidence="1">AG6-10EEA</strain>
    </source>
</reference>
<proteinExistence type="predicted"/>
<protein>
    <submittedName>
        <fullName evidence="1">Uncharacterized protein</fullName>
    </submittedName>
</protein>
<accession>A0A8H3GLB0</accession>
<dbReference type="EMBL" id="CAJMXA010001411">
    <property type="protein sequence ID" value="CAE6460034.1"/>
    <property type="molecule type" value="Genomic_DNA"/>
</dbReference>
<dbReference type="AlphaFoldDB" id="A0A8H3GLB0"/>
<gene>
    <name evidence="1" type="ORF">RDB_LOCUS60768</name>
</gene>
<name>A0A8H3GLB0_9AGAM</name>
<organism evidence="1 2">
    <name type="scientific">Rhizoctonia solani</name>
    <dbReference type="NCBI Taxonomy" id="456999"/>
    <lineage>
        <taxon>Eukaryota</taxon>
        <taxon>Fungi</taxon>
        <taxon>Dikarya</taxon>
        <taxon>Basidiomycota</taxon>
        <taxon>Agaricomycotina</taxon>
        <taxon>Agaricomycetes</taxon>
        <taxon>Cantharellales</taxon>
        <taxon>Ceratobasidiaceae</taxon>
        <taxon>Rhizoctonia</taxon>
    </lineage>
</organism>
<evidence type="ECO:0000313" key="1">
    <source>
        <dbReference type="EMBL" id="CAE6460034.1"/>
    </source>
</evidence>
<evidence type="ECO:0000313" key="2">
    <source>
        <dbReference type="Proteomes" id="UP000663853"/>
    </source>
</evidence>
<dbReference type="Proteomes" id="UP000663853">
    <property type="component" value="Unassembled WGS sequence"/>
</dbReference>
<sequence>MRTYGGFYVSPTSWREWVTSRGPPYKNWGAPAAERMVHDALWEKNIGHLFRVTIVPIPVSESQEHDWALMVYTRRNSKKPVYFCQRLDSDAEKNGKQMLQDTIGLTAAEWKNLYFNEQATEEPYESRFVEHPSGENN</sequence>
<comment type="caution">
    <text evidence="1">The sequence shown here is derived from an EMBL/GenBank/DDBJ whole genome shotgun (WGS) entry which is preliminary data.</text>
</comment>